<dbReference type="GO" id="GO:0022900">
    <property type="term" value="P:electron transport chain"/>
    <property type="evidence" value="ECO:0007669"/>
    <property type="project" value="InterPro"/>
</dbReference>
<evidence type="ECO:0000313" key="8">
    <source>
        <dbReference type="EMBL" id="KGJ06209.1"/>
    </source>
</evidence>
<dbReference type="OrthoDB" id="9799572at2"/>
<keyword evidence="2" id="KW-0813">Transport</keyword>
<reference evidence="8 10" key="1">
    <citation type="submission" date="2014-09" db="EMBL/GenBank/DDBJ databases">
        <authorList>
            <person name="McGinnis J.M."/>
            <person name="Wolfgang W.J."/>
        </authorList>
    </citation>
    <scope>NUCLEOTIDE SEQUENCE [LARGE SCALE GENOMIC DNA]</scope>
    <source>
        <strain evidence="8 10">JCM 14014</strain>
    </source>
</reference>
<evidence type="ECO:0000256" key="4">
    <source>
        <dbReference type="ARBA" id="ARBA00022946"/>
    </source>
</evidence>
<dbReference type="Pfam" id="PF04800">
    <property type="entry name" value="NDUS4"/>
    <property type="match status" value="1"/>
</dbReference>
<dbReference type="eggNOG" id="ENOG5032RJS">
    <property type="taxonomic scope" value="Bacteria"/>
</dbReference>
<dbReference type="AlphaFoldDB" id="A0A099F6V5"/>
<evidence type="ECO:0000313" key="9">
    <source>
        <dbReference type="EMBL" id="SFA45733.1"/>
    </source>
</evidence>
<dbReference type="GO" id="GO:0016020">
    <property type="term" value="C:membrane"/>
    <property type="evidence" value="ECO:0007669"/>
    <property type="project" value="UniProtKB-SubCell"/>
</dbReference>
<sequence length="103" mass="12001">MPVRIYKPARNAMQSGTARSREWVLDFPASDAREIDPLMGWTSSDDTQSQIRLRFQTREQAEDYAREMGLEFEVVEPQSRATNIRPRGYGENFAPDRRAPWTH</sequence>
<evidence type="ECO:0000313" key="10">
    <source>
        <dbReference type="Proteomes" id="UP000029846"/>
    </source>
</evidence>
<evidence type="ECO:0000256" key="6">
    <source>
        <dbReference type="ARBA" id="ARBA00023136"/>
    </source>
</evidence>
<dbReference type="EMBL" id="JRKN01000003">
    <property type="protein sequence ID" value="KGJ06209.1"/>
    <property type="molecule type" value="Genomic_DNA"/>
</dbReference>
<dbReference type="EMBL" id="FOJO01000004">
    <property type="protein sequence ID" value="SFA45733.1"/>
    <property type="molecule type" value="Genomic_DNA"/>
</dbReference>
<dbReference type="Proteomes" id="UP000029846">
    <property type="component" value="Unassembled WGS sequence"/>
</dbReference>
<keyword evidence="5" id="KW-0249">Electron transport</keyword>
<reference evidence="8 10" key="2">
    <citation type="submission" date="2014-10" db="EMBL/GenBank/DDBJ databases">
        <title>Paracoccus sanguinis sp. nov., isolated from clinical specimens of New York State patients.</title>
        <authorList>
            <person name="Mingle L.A."/>
            <person name="Cole J.A."/>
            <person name="Lapierre P."/>
            <person name="Musser K.A."/>
        </authorList>
    </citation>
    <scope>NUCLEOTIDE SEQUENCE [LARGE SCALE GENOMIC DNA]</scope>
    <source>
        <strain evidence="8 10">JCM 14014</strain>
    </source>
</reference>
<organism evidence="8 10">
    <name type="scientific">Paracoccus halophilus</name>
    <dbReference type="NCBI Taxonomy" id="376733"/>
    <lineage>
        <taxon>Bacteria</taxon>
        <taxon>Pseudomonadati</taxon>
        <taxon>Pseudomonadota</taxon>
        <taxon>Alphaproteobacteria</taxon>
        <taxon>Rhodobacterales</taxon>
        <taxon>Paracoccaceae</taxon>
        <taxon>Paracoccus</taxon>
    </lineage>
</organism>
<keyword evidence="6" id="KW-0472">Membrane</keyword>
<dbReference type="Gene3D" id="3.30.160.190">
    <property type="entry name" value="atu1810 like domain"/>
    <property type="match status" value="1"/>
</dbReference>
<gene>
    <name evidence="8" type="ORF">IT41_03355</name>
    <name evidence="9" type="ORF">SAMN04487972_10481</name>
</gene>
<evidence type="ECO:0000313" key="11">
    <source>
        <dbReference type="Proteomes" id="UP000182312"/>
    </source>
</evidence>
<keyword evidence="3" id="KW-0679">Respiratory chain</keyword>
<evidence type="ECO:0000256" key="1">
    <source>
        <dbReference type="ARBA" id="ARBA00004370"/>
    </source>
</evidence>
<protein>
    <submittedName>
        <fullName evidence="8 9">ETC complex I subunit</fullName>
    </submittedName>
</protein>
<proteinExistence type="predicted"/>
<feature type="region of interest" description="Disordered" evidence="7">
    <location>
        <begin position="83"/>
        <end position="103"/>
    </location>
</feature>
<keyword evidence="10" id="KW-1185">Reference proteome</keyword>
<comment type="subcellular location">
    <subcellularLocation>
        <location evidence="1">Membrane</location>
    </subcellularLocation>
</comment>
<evidence type="ECO:0000256" key="7">
    <source>
        <dbReference type="SAM" id="MobiDB-lite"/>
    </source>
</evidence>
<name>A0A099F6V5_9RHOB</name>
<evidence type="ECO:0000256" key="3">
    <source>
        <dbReference type="ARBA" id="ARBA00022660"/>
    </source>
</evidence>
<dbReference type="Proteomes" id="UP000182312">
    <property type="component" value="Unassembled WGS sequence"/>
</dbReference>
<dbReference type="InterPro" id="IPR038532">
    <property type="entry name" value="NDUFS4-like_sf"/>
</dbReference>
<reference evidence="9 11" key="3">
    <citation type="submission" date="2016-10" db="EMBL/GenBank/DDBJ databases">
        <authorList>
            <person name="de Groot N.N."/>
        </authorList>
    </citation>
    <scope>NUCLEOTIDE SEQUENCE [LARGE SCALE GENOMIC DNA]</scope>
    <source>
        <strain evidence="9 11">CGMCC 1.6117</strain>
    </source>
</reference>
<feature type="compositionally biased region" description="Basic and acidic residues" evidence="7">
    <location>
        <begin position="94"/>
        <end position="103"/>
    </location>
</feature>
<accession>A0A099F6V5</accession>
<dbReference type="STRING" id="376733.SAMN04487972_10481"/>
<dbReference type="PANTHER" id="PTHR12219:SF8">
    <property type="entry name" value="NADH DEHYDROGENASE [UBIQUINONE] IRON-SULFUR PROTEIN 4, MITOCHONDRIAL"/>
    <property type="match status" value="1"/>
</dbReference>
<evidence type="ECO:0000256" key="2">
    <source>
        <dbReference type="ARBA" id="ARBA00022448"/>
    </source>
</evidence>
<dbReference type="PANTHER" id="PTHR12219">
    <property type="entry name" value="NADH-UBIQUINONE OXIDOREDUCTASE"/>
    <property type="match status" value="1"/>
</dbReference>
<dbReference type="RefSeq" id="WP_036738746.1">
    <property type="nucleotide sequence ID" value="NZ_FOJO01000004.1"/>
</dbReference>
<dbReference type="InterPro" id="IPR006885">
    <property type="entry name" value="NADH_UbQ_FeS_4_mit-like"/>
</dbReference>
<evidence type="ECO:0000256" key="5">
    <source>
        <dbReference type="ARBA" id="ARBA00022982"/>
    </source>
</evidence>
<keyword evidence="4" id="KW-0809">Transit peptide</keyword>